<organism evidence="2 3">
    <name type="scientific">Aeromicrobium wangtongii</name>
    <dbReference type="NCBI Taxonomy" id="2969247"/>
    <lineage>
        <taxon>Bacteria</taxon>
        <taxon>Bacillati</taxon>
        <taxon>Actinomycetota</taxon>
        <taxon>Actinomycetes</taxon>
        <taxon>Propionibacteriales</taxon>
        <taxon>Nocardioidaceae</taxon>
        <taxon>Aeromicrobium</taxon>
    </lineage>
</organism>
<dbReference type="PANTHER" id="PTHR39338:SF5">
    <property type="entry name" value="BLR6139 PROTEIN"/>
    <property type="match status" value="1"/>
</dbReference>
<protein>
    <submittedName>
        <fullName evidence="2">VWA domain-containing protein</fullName>
    </submittedName>
</protein>
<feature type="region of interest" description="Disordered" evidence="1">
    <location>
        <begin position="168"/>
        <end position="201"/>
    </location>
</feature>
<evidence type="ECO:0000313" key="2">
    <source>
        <dbReference type="EMBL" id="UUP12063.1"/>
    </source>
</evidence>
<gene>
    <name evidence="2" type="ORF">NQV15_09335</name>
</gene>
<dbReference type="Proteomes" id="UP001316184">
    <property type="component" value="Chromosome"/>
</dbReference>
<feature type="compositionally biased region" description="Low complexity" evidence="1">
    <location>
        <begin position="181"/>
        <end position="196"/>
    </location>
</feature>
<dbReference type="InterPro" id="IPR008912">
    <property type="entry name" value="Uncharacterised_CoxE"/>
</dbReference>
<evidence type="ECO:0000256" key="1">
    <source>
        <dbReference type="SAM" id="MobiDB-lite"/>
    </source>
</evidence>
<dbReference type="RefSeq" id="WP_232399550.1">
    <property type="nucleotide sequence ID" value="NZ_CP102173.1"/>
</dbReference>
<reference evidence="2 3" key="1">
    <citation type="submission" date="2022-08" db="EMBL/GenBank/DDBJ databases">
        <title>novel species in genus Aeromicrobium.</title>
        <authorList>
            <person name="Ye L."/>
        </authorList>
    </citation>
    <scope>NUCLEOTIDE SEQUENCE [LARGE SCALE GENOMIC DNA]</scope>
    <source>
        <strain evidence="3">zg-Y1379</strain>
    </source>
</reference>
<keyword evidence="3" id="KW-1185">Reference proteome</keyword>
<sequence length="490" mass="53179">MSADPARSATPPRPASQDLAGRLVELVAALRSKGIPAGTSETVDAAAVIEVLGMSDRHQLREGLAAALVRRGGQREVFDMAFDIYFPAGVGTPQAALDVDEDFDVDDLREQLAAALAGNDARALDQLADIAVDLLGRVGTEGTASNGFSAYLTLDRLRPQTLLVQAMQQRGQGGGGGSQGSGQSSGAPSAGSAESAFTDRIERDEIRRNIDRFRERVAGEARRRTAELRGRDTVTRHAVRSGTDRIDFLSANKQQLEELARTVQPLSRKLATRLAARRRKNNRGRIDIRRTLRRSMSTGGVPMHPAYAKPHPARPELVLLCDVSGSVAGFSSFTMHLVQALSGQFSKIRVFAFVNAMAEVTDLVKESAAQSGQADLAARIAQEARITKWHTSSDYGEAFADFRADFMTAIGPRTAVLILGDARNNNQDPNLAALHEINQRARRTFWLNPEATMRWGLGDSVAPAYAEVVEMHQCSNVDQLTRFVTRLLPV</sequence>
<dbReference type="Pfam" id="PF05762">
    <property type="entry name" value="VWA_CoxE"/>
    <property type="match status" value="1"/>
</dbReference>
<dbReference type="EMBL" id="CP102173">
    <property type="protein sequence ID" value="UUP12063.1"/>
    <property type="molecule type" value="Genomic_DNA"/>
</dbReference>
<dbReference type="InterPro" id="IPR011195">
    <property type="entry name" value="UCP010256"/>
</dbReference>
<accession>A0ABY5M4Z5</accession>
<name>A0ABY5M4Z5_9ACTN</name>
<evidence type="ECO:0000313" key="3">
    <source>
        <dbReference type="Proteomes" id="UP001316184"/>
    </source>
</evidence>
<feature type="compositionally biased region" description="Gly residues" evidence="1">
    <location>
        <begin position="171"/>
        <end position="180"/>
    </location>
</feature>
<dbReference type="PIRSF" id="PIRSF010256">
    <property type="entry name" value="CoxE_vWa"/>
    <property type="match status" value="1"/>
</dbReference>
<proteinExistence type="predicted"/>
<dbReference type="PANTHER" id="PTHR39338">
    <property type="entry name" value="BLL5662 PROTEIN-RELATED"/>
    <property type="match status" value="1"/>
</dbReference>